<keyword evidence="1" id="KW-0812">Transmembrane</keyword>
<dbReference type="AlphaFoldDB" id="A0A1U7PZW3"/>
<keyword evidence="1" id="KW-0472">Membrane</keyword>
<keyword evidence="1" id="KW-1133">Transmembrane helix</keyword>
<evidence type="ECO:0000313" key="2">
    <source>
        <dbReference type="EMBL" id="SIT98389.1"/>
    </source>
</evidence>
<dbReference type="EMBL" id="FTPU01000053">
    <property type="protein sequence ID" value="SIT98389.1"/>
    <property type="molecule type" value="Genomic_DNA"/>
</dbReference>
<feature type="transmembrane region" description="Helical" evidence="1">
    <location>
        <begin position="6"/>
        <end position="23"/>
    </location>
</feature>
<dbReference type="STRING" id="1121284.SAMN05660493_03100"/>
<reference evidence="3" key="1">
    <citation type="submission" date="2016-10" db="EMBL/GenBank/DDBJ databases">
        <authorList>
            <person name="Varghese N."/>
            <person name="Submissions S."/>
        </authorList>
    </citation>
    <scope>NUCLEOTIDE SEQUENCE [LARGE SCALE GENOMIC DNA]</scope>
    <source>
        <strain evidence="3">DSM 19482</strain>
    </source>
</reference>
<evidence type="ECO:0000256" key="1">
    <source>
        <dbReference type="SAM" id="Phobius"/>
    </source>
</evidence>
<feature type="transmembrane region" description="Helical" evidence="1">
    <location>
        <begin position="44"/>
        <end position="65"/>
    </location>
</feature>
<gene>
    <name evidence="2" type="ORF">SAMN05660493_03100</name>
</gene>
<name>A0A1U7PZW3_9FLAO</name>
<evidence type="ECO:0000313" key="3">
    <source>
        <dbReference type="Proteomes" id="UP000187261"/>
    </source>
</evidence>
<feature type="transmembrane region" description="Helical" evidence="1">
    <location>
        <begin position="71"/>
        <end position="89"/>
    </location>
</feature>
<dbReference type="Proteomes" id="UP000187261">
    <property type="component" value="Unassembled WGS sequence"/>
</dbReference>
<keyword evidence="3" id="KW-1185">Reference proteome</keyword>
<sequence length="126" mass="15169">METIGYITIVYCLFLVDTFSQLFSNETGKRQVFYSVSTFHNRSFIFFIHKVIGIIFPAIILLILLKWYWAIPLYFILVDIIFRITSYIYDRNLNLFKVIILSPRFFSFVSVVLFLIFIYLRFLDNF</sequence>
<feature type="transmembrane region" description="Helical" evidence="1">
    <location>
        <begin position="101"/>
        <end position="120"/>
    </location>
</feature>
<organism evidence="2 3">
    <name type="scientific">Epilithonimonas bovis DSM 19482</name>
    <dbReference type="NCBI Taxonomy" id="1121284"/>
    <lineage>
        <taxon>Bacteria</taxon>
        <taxon>Pseudomonadati</taxon>
        <taxon>Bacteroidota</taxon>
        <taxon>Flavobacteriia</taxon>
        <taxon>Flavobacteriales</taxon>
        <taxon>Weeksellaceae</taxon>
        <taxon>Chryseobacterium group</taxon>
        <taxon>Epilithonimonas</taxon>
    </lineage>
</organism>
<accession>A0A1U7PZW3</accession>
<protein>
    <submittedName>
        <fullName evidence="2">Uncharacterized protein</fullName>
    </submittedName>
</protein>
<proteinExistence type="predicted"/>